<protein>
    <submittedName>
        <fullName evidence="2">Class I SAM-dependent methyltransferase</fullName>
        <ecNumber evidence="2">2.1.-.-</ecNumber>
    </submittedName>
</protein>
<dbReference type="Pfam" id="PF13649">
    <property type="entry name" value="Methyltransf_25"/>
    <property type="match status" value="1"/>
</dbReference>
<evidence type="ECO:0000259" key="1">
    <source>
        <dbReference type="Pfam" id="PF13649"/>
    </source>
</evidence>
<organism evidence="2 3">
    <name type="scientific">Helicobacter mastomyrinus</name>
    <dbReference type="NCBI Taxonomy" id="287948"/>
    <lineage>
        <taxon>Bacteria</taxon>
        <taxon>Pseudomonadati</taxon>
        <taxon>Campylobacterota</taxon>
        <taxon>Epsilonproteobacteria</taxon>
        <taxon>Campylobacterales</taxon>
        <taxon>Helicobacteraceae</taxon>
        <taxon>Helicobacter</taxon>
    </lineage>
</organism>
<dbReference type="SUPFAM" id="SSF53335">
    <property type="entry name" value="S-adenosyl-L-methionine-dependent methyltransferases"/>
    <property type="match status" value="1"/>
</dbReference>
<dbReference type="Gene3D" id="3.40.50.150">
    <property type="entry name" value="Vaccinia Virus protein VP39"/>
    <property type="match status" value="1"/>
</dbReference>
<feature type="domain" description="Methyltransferase" evidence="1">
    <location>
        <begin position="54"/>
        <end position="150"/>
    </location>
</feature>
<keyword evidence="3" id="KW-1185">Reference proteome</keyword>
<dbReference type="InterPro" id="IPR041698">
    <property type="entry name" value="Methyltransf_25"/>
</dbReference>
<gene>
    <name evidence="2" type="ORF">V3I05_09450</name>
</gene>
<name>A0ABZ3F743_9HELI</name>
<dbReference type="GO" id="GO:0008168">
    <property type="term" value="F:methyltransferase activity"/>
    <property type="evidence" value="ECO:0007669"/>
    <property type="project" value="UniProtKB-KW"/>
</dbReference>
<dbReference type="GO" id="GO:0032259">
    <property type="term" value="P:methylation"/>
    <property type="evidence" value="ECO:0007669"/>
    <property type="project" value="UniProtKB-KW"/>
</dbReference>
<dbReference type="RefSeq" id="WP_343353430.1">
    <property type="nucleotide sequence ID" value="NZ_CP145316.1"/>
</dbReference>
<evidence type="ECO:0000313" key="3">
    <source>
        <dbReference type="Proteomes" id="UP001434737"/>
    </source>
</evidence>
<accession>A0ABZ3F743</accession>
<reference evidence="2 3" key="1">
    <citation type="submission" date="2024-02" db="EMBL/GenBank/DDBJ databases">
        <title>Genome and pathogenicity analysis of Helicobacter mastomyrinus isolated from mice.</title>
        <authorList>
            <person name="Zhu L."/>
        </authorList>
    </citation>
    <scope>NUCLEOTIDE SEQUENCE [LARGE SCALE GENOMIC DNA]</scope>
    <source>
        <strain evidence="2 3">Hm-17</strain>
    </source>
</reference>
<dbReference type="InterPro" id="IPR029063">
    <property type="entry name" value="SAM-dependent_MTases_sf"/>
</dbReference>
<dbReference type="EC" id="2.1.-.-" evidence="2"/>
<sequence>MKDLYSKSMKTDKELAKTYFTKSTNKTEQQKALESLLLEAINKGILDKNASYKIADLACGGGTLNYHLASFFPNATFVLLDYNEDGLDLAREFNTPFKERMQFIQGDLRTLPFEDNTFDLVFCWGVLLIFDENELLPLVEEVRRVLKQGGLLYASSLNPHNPKSPLINTYYNTYCTQSIIDMCGDLVSSINMIPFSPHIDFERNLAQRDIGTFTLRLSQEENNILALNNGGGGYKQNSYTSTNPCGYAAQLGDCHYYKITALTPKEILQ</sequence>
<dbReference type="EMBL" id="CP145316">
    <property type="protein sequence ID" value="XAM17901.1"/>
    <property type="molecule type" value="Genomic_DNA"/>
</dbReference>
<keyword evidence="2" id="KW-0808">Transferase</keyword>
<keyword evidence="2" id="KW-0489">Methyltransferase</keyword>
<dbReference type="PANTHER" id="PTHR43591">
    <property type="entry name" value="METHYLTRANSFERASE"/>
    <property type="match status" value="1"/>
</dbReference>
<dbReference type="CDD" id="cd02440">
    <property type="entry name" value="AdoMet_MTases"/>
    <property type="match status" value="1"/>
</dbReference>
<proteinExistence type="predicted"/>
<dbReference type="Proteomes" id="UP001434737">
    <property type="component" value="Chromosome"/>
</dbReference>
<evidence type="ECO:0000313" key="2">
    <source>
        <dbReference type="EMBL" id="XAM17901.1"/>
    </source>
</evidence>